<keyword evidence="1" id="KW-0732">Signal</keyword>
<evidence type="ECO:0000313" key="3">
    <source>
        <dbReference type="Proteomes" id="UP000035352"/>
    </source>
</evidence>
<reference evidence="2 3" key="1">
    <citation type="submission" date="2015-05" db="EMBL/GenBank/DDBJ databases">
        <authorList>
            <person name="Tang B."/>
            <person name="Yu Y."/>
        </authorList>
    </citation>
    <scope>NUCLEOTIDE SEQUENCE [LARGE SCALE GENOMIC DNA]</scope>
    <source>
        <strain evidence="2 3">DSM 7029</strain>
    </source>
</reference>
<proteinExistence type="predicted"/>
<name>A0A0G3BMB2_9BURK</name>
<feature type="chain" id="PRO_5002551706" evidence="1">
    <location>
        <begin position="33"/>
        <end position="372"/>
    </location>
</feature>
<dbReference type="KEGG" id="pbh:AAW51_3856"/>
<dbReference type="RefSeq" id="WP_047195894.1">
    <property type="nucleotide sequence ID" value="NZ_CP011371.1"/>
</dbReference>
<dbReference type="AlphaFoldDB" id="A0A0G3BMB2"/>
<gene>
    <name evidence="2" type="ORF">AAW51_3856</name>
</gene>
<feature type="signal peptide" evidence="1">
    <location>
        <begin position="1"/>
        <end position="32"/>
    </location>
</feature>
<keyword evidence="3" id="KW-1185">Reference proteome</keyword>
<evidence type="ECO:0000256" key="1">
    <source>
        <dbReference type="SAM" id="SignalP"/>
    </source>
</evidence>
<dbReference type="STRING" id="413882.AAW51_3856"/>
<evidence type="ECO:0000313" key="2">
    <source>
        <dbReference type="EMBL" id="AKJ30547.1"/>
    </source>
</evidence>
<dbReference type="Proteomes" id="UP000035352">
    <property type="component" value="Chromosome"/>
</dbReference>
<protein>
    <submittedName>
        <fullName evidence="2">Uncharacterized protein</fullName>
    </submittedName>
</protein>
<sequence length="372" mass="41334">MKPVDSRPYAPLHRLGALAALLGALGSAVAQTAPPPAAPWQLQLRTDRHSDFLTLKQLDDEAIEHLHARSGRNLAYIDDEVRMSHARGPWTWSLLARSTATLVVNRDAIELVRHATTDPSESDRQWQVDARLRGFTGGGLEVRRSMVLGERWQASVSAQALTIARWRDRSIQGQVQFDAQADRYEVDVRSTETYDGLEFPFQQDFASRGAGLLFGAELVWQAQPFTVALSARDAGWLRWNGIPKQEMVLSTSTEGRDADGFVIYRPLIQGQNSQTRRTERWPVRWALKGRWQATPHGALGVSVDTLPGFGLLPGVSWRQNFGALETGLGWRFHERRAVASLAWKGLQLQFGADRLGSDASSRMVGLSYGAAL</sequence>
<organism evidence="2 3">
    <name type="scientific">Caldimonas brevitalea</name>
    <dbReference type="NCBI Taxonomy" id="413882"/>
    <lineage>
        <taxon>Bacteria</taxon>
        <taxon>Pseudomonadati</taxon>
        <taxon>Pseudomonadota</taxon>
        <taxon>Betaproteobacteria</taxon>
        <taxon>Burkholderiales</taxon>
        <taxon>Sphaerotilaceae</taxon>
        <taxon>Caldimonas</taxon>
    </lineage>
</organism>
<accession>A0A0G3BMB2</accession>
<dbReference type="OrthoDB" id="5288149at2"/>
<dbReference type="EMBL" id="CP011371">
    <property type="protein sequence ID" value="AKJ30547.1"/>
    <property type="molecule type" value="Genomic_DNA"/>
</dbReference>